<sequence>MFNTADISSFLQETYNEALRDPKTVVYGEQKHDPSGSRGEPSESLRDVSSARVSSLASGESANSSGNGSRASSIDGNSSRPSSRSFSRVSSSGGGGGAARSGPNEPWSRSNNEYTSHGHNAGYSNASANSTPKPKKASEKRNSQTQKQSYANVL</sequence>
<keyword evidence="3" id="KW-1185">Reference proteome</keyword>
<accession>A0A1R1XJL5</accession>
<dbReference type="OrthoDB" id="10465238at2759"/>
<dbReference type="AlphaFoldDB" id="A0A1R1XJL5"/>
<dbReference type="EMBL" id="LSSM01004479">
    <property type="protein sequence ID" value="OMJ14806.1"/>
    <property type="molecule type" value="Genomic_DNA"/>
</dbReference>
<comment type="caution">
    <text evidence="2">The sequence shown here is derived from an EMBL/GenBank/DDBJ whole genome shotgun (WGS) entry which is preliminary data.</text>
</comment>
<gene>
    <name evidence="2" type="ORF">AYI69_g8434</name>
</gene>
<feature type="compositionally biased region" description="Polar residues" evidence="1">
    <location>
        <begin position="107"/>
        <end position="132"/>
    </location>
</feature>
<feature type="compositionally biased region" description="Basic and acidic residues" evidence="1">
    <location>
        <begin position="18"/>
        <end position="46"/>
    </location>
</feature>
<evidence type="ECO:0000256" key="1">
    <source>
        <dbReference type="SAM" id="MobiDB-lite"/>
    </source>
</evidence>
<evidence type="ECO:0000313" key="3">
    <source>
        <dbReference type="Proteomes" id="UP000187429"/>
    </source>
</evidence>
<protein>
    <submittedName>
        <fullName evidence="2">Uncharacterized protein</fullName>
    </submittedName>
</protein>
<evidence type="ECO:0000313" key="2">
    <source>
        <dbReference type="EMBL" id="OMJ14806.1"/>
    </source>
</evidence>
<feature type="compositionally biased region" description="Low complexity" evidence="1">
    <location>
        <begin position="54"/>
        <end position="91"/>
    </location>
</feature>
<reference evidence="3" key="1">
    <citation type="submission" date="2017-01" db="EMBL/GenBank/DDBJ databases">
        <authorList>
            <person name="Wang Y."/>
            <person name="White M."/>
            <person name="Kvist S."/>
            <person name="Moncalvo J.-M."/>
        </authorList>
    </citation>
    <scope>NUCLEOTIDE SEQUENCE [LARGE SCALE GENOMIC DNA]</scope>
    <source>
        <strain evidence="3">ID-206-W2</strain>
    </source>
</reference>
<name>A0A1R1XJL5_9FUNG</name>
<proteinExistence type="predicted"/>
<feature type="compositionally biased region" description="Polar residues" evidence="1">
    <location>
        <begin position="143"/>
        <end position="154"/>
    </location>
</feature>
<organism evidence="2 3">
    <name type="scientific">Smittium culicis</name>
    <dbReference type="NCBI Taxonomy" id="133412"/>
    <lineage>
        <taxon>Eukaryota</taxon>
        <taxon>Fungi</taxon>
        <taxon>Fungi incertae sedis</taxon>
        <taxon>Zoopagomycota</taxon>
        <taxon>Kickxellomycotina</taxon>
        <taxon>Harpellomycetes</taxon>
        <taxon>Harpellales</taxon>
        <taxon>Legeriomycetaceae</taxon>
        <taxon>Smittium</taxon>
    </lineage>
</organism>
<feature type="region of interest" description="Disordered" evidence="1">
    <location>
        <begin position="18"/>
        <end position="154"/>
    </location>
</feature>
<dbReference type="Proteomes" id="UP000187429">
    <property type="component" value="Unassembled WGS sequence"/>
</dbReference>